<dbReference type="InterPro" id="IPR019800">
    <property type="entry name" value="Glyco_hydro_3_AS"/>
</dbReference>
<comment type="catalytic activity">
    <reaction evidence="1">
        <text>Hydrolysis of terminal non-reducing N-acetyl-D-hexosamine residues in N-acetyl-beta-D-hexosaminides.</text>
        <dbReference type="EC" id="3.2.1.52"/>
    </reaction>
</comment>
<dbReference type="PANTHER" id="PTHR30480">
    <property type="entry name" value="BETA-HEXOSAMINIDASE-RELATED"/>
    <property type="match status" value="1"/>
</dbReference>
<protein>
    <recommendedName>
        <fullName evidence="3">beta-N-acetylhexosaminidase</fullName>
        <ecNumber evidence="3">3.2.1.52</ecNumber>
    </recommendedName>
</protein>
<evidence type="ECO:0000256" key="1">
    <source>
        <dbReference type="ARBA" id="ARBA00001231"/>
    </source>
</evidence>
<evidence type="ECO:0000256" key="4">
    <source>
        <dbReference type="ARBA" id="ARBA00022801"/>
    </source>
</evidence>
<keyword evidence="6" id="KW-0732">Signal</keyword>
<feature type="chain" id="PRO_5047143342" description="beta-N-acetylhexosaminidase" evidence="6">
    <location>
        <begin position="27"/>
        <end position="403"/>
    </location>
</feature>
<accession>A0ABV1IV81</accession>
<dbReference type="GO" id="GO:0016798">
    <property type="term" value="F:hydrolase activity, acting on glycosyl bonds"/>
    <property type="evidence" value="ECO:0007669"/>
    <property type="project" value="UniProtKB-KW"/>
</dbReference>
<feature type="domain" description="Glycoside hydrolase family 3 N-terminal" evidence="7">
    <location>
        <begin position="56"/>
        <end position="383"/>
    </location>
</feature>
<dbReference type="EMBL" id="JBBNIN010000007">
    <property type="protein sequence ID" value="MEQ2710772.1"/>
    <property type="molecule type" value="Genomic_DNA"/>
</dbReference>
<dbReference type="PANTHER" id="PTHR30480:SF13">
    <property type="entry name" value="BETA-HEXOSAMINIDASE"/>
    <property type="match status" value="1"/>
</dbReference>
<comment type="similarity">
    <text evidence="2">Belongs to the glycosyl hydrolase 3 family.</text>
</comment>
<proteinExistence type="inferred from homology"/>
<dbReference type="InterPro" id="IPR017853">
    <property type="entry name" value="GH"/>
</dbReference>
<dbReference type="SUPFAM" id="SSF51445">
    <property type="entry name" value="(Trans)glycosidases"/>
    <property type="match status" value="1"/>
</dbReference>
<keyword evidence="9" id="KW-1185">Reference proteome</keyword>
<evidence type="ECO:0000256" key="6">
    <source>
        <dbReference type="SAM" id="SignalP"/>
    </source>
</evidence>
<dbReference type="PROSITE" id="PS51257">
    <property type="entry name" value="PROKAR_LIPOPROTEIN"/>
    <property type="match status" value="1"/>
</dbReference>
<dbReference type="InterPro" id="IPR001764">
    <property type="entry name" value="Glyco_hydro_3_N"/>
</dbReference>
<evidence type="ECO:0000313" key="8">
    <source>
        <dbReference type="EMBL" id="MEQ2710772.1"/>
    </source>
</evidence>
<gene>
    <name evidence="8" type="ORF">AAAU51_06250</name>
</gene>
<keyword evidence="4 8" id="KW-0378">Hydrolase</keyword>
<sequence>MKMMKKRWISLLLILVLVMASGCTKKKDTTKKVKTEDLDEATLQGMAKDITKDMSLKNKIGQLFMVSIYQLDEAESKNQTKVTDGMKKTLKKYPAGGVVMFAKNIETREQTKTMIKQLQKSSYIPLFMAVDEECGTVSRVASNPKMGMTAYPSAQEVGKTYNDKQIAKMGQTQGKELKELGFNMNLAPVADVLTNKNNTEIGDRSFGTDSKKVSSIVASLVKNMQKQQISATIKHFPGSGGCGGDTHRGSTETYQTIETLRNADFKPFKAGIKADVDAVMVSHLMLSNVTDEKEPSSLSSRVVSDILRDELEYKGIIMTDAMNMKAITDNYSSGEAAVKAIQAGVDLIVMPDNYKEAYQAIEKAIKNGQIKESRIDKSVRRILYAKIKRGEIPPDTTLLKDNE</sequence>
<name>A0ABV1IV81_9FIRM</name>
<feature type="signal peptide" evidence="6">
    <location>
        <begin position="1"/>
        <end position="26"/>
    </location>
</feature>
<dbReference type="InterPro" id="IPR036962">
    <property type="entry name" value="Glyco_hydro_3_N_sf"/>
</dbReference>
<dbReference type="Gene3D" id="3.20.20.300">
    <property type="entry name" value="Glycoside hydrolase, family 3, N-terminal domain"/>
    <property type="match status" value="1"/>
</dbReference>
<evidence type="ECO:0000256" key="3">
    <source>
        <dbReference type="ARBA" id="ARBA00012663"/>
    </source>
</evidence>
<evidence type="ECO:0000256" key="2">
    <source>
        <dbReference type="ARBA" id="ARBA00005336"/>
    </source>
</evidence>
<organism evidence="8 9">
    <name type="scientific">Anaerostipes amylophilus</name>
    <dbReference type="NCBI Taxonomy" id="2981779"/>
    <lineage>
        <taxon>Bacteria</taxon>
        <taxon>Bacillati</taxon>
        <taxon>Bacillota</taxon>
        <taxon>Clostridia</taxon>
        <taxon>Lachnospirales</taxon>
        <taxon>Lachnospiraceae</taxon>
        <taxon>Anaerostipes</taxon>
    </lineage>
</organism>
<dbReference type="Proteomes" id="UP001482154">
    <property type="component" value="Unassembled WGS sequence"/>
</dbReference>
<dbReference type="Pfam" id="PF00933">
    <property type="entry name" value="Glyco_hydro_3"/>
    <property type="match status" value="1"/>
</dbReference>
<dbReference type="EC" id="3.2.1.52" evidence="3"/>
<evidence type="ECO:0000259" key="7">
    <source>
        <dbReference type="Pfam" id="PF00933"/>
    </source>
</evidence>
<evidence type="ECO:0000313" key="9">
    <source>
        <dbReference type="Proteomes" id="UP001482154"/>
    </source>
</evidence>
<comment type="caution">
    <text evidence="8">The sequence shown here is derived from an EMBL/GenBank/DDBJ whole genome shotgun (WGS) entry which is preliminary data.</text>
</comment>
<dbReference type="PROSITE" id="PS00775">
    <property type="entry name" value="GLYCOSYL_HYDROL_F3"/>
    <property type="match status" value="1"/>
</dbReference>
<reference evidence="8 9" key="1">
    <citation type="submission" date="2024-04" db="EMBL/GenBank/DDBJ databases">
        <title>Human intestinal bacterial collection.</title>
        <authorList>
            <person name="Pauvert C."/>
            <person name="Hitch T.C.A."/>
            <person name="Clavel T."/>
        </authorList>
    </citation>
    <scope>NUCLEOTIDE SEQUENCE [LARGE SCALE GENOMIC DNA]</scope>
    <source>
        <strain evidence="8 9">CLA-AA-H249</strain>
    </source>
</reference>
<evidence type="ECO:0000256" key="5">
    <source>
        <dbReference type="ARBA" id="ARBA00023295"/>
    </source>
</evidence>
<dbReference type="InterPro" id="IPR050226">
    <property type="entry name" value="NagZ_Beta-hexosaminidase"/>
</dbReference>
<keyword evidence="5 8" id="KW-0326">Glycosidase</keyword>
<dbReference type="RefSeq" id="WP_349110712.1">
    <property type="nucleotide sequence ID" value="NZ_JBBNIN010000007.1"/>
</dbReference>